<dbReference type="EMBL" id="CP157948">
    <property type="protein sequence ID" value="XBS89518.1"/>
    <property type="molecule type" value="Genomic_DNA"/>
</dbReference>
<sequence length="696" mass="76801">MTHPYASAPDRQRWSRAMAGRELAVIDPVLPPPWRIGSDAKIVTAGSCFAQHVARHLRDQGYPLFETEPAHPLMPARLAEAYGYGVYAARYGNIYTSRQLLQLWRRATGRMQPVEDCWQQDGGWFDPFRPTIQPGGFSSMREYTEDRRQHFAAVRRAFSEMDVFVFTLGLTECWVSRLDGAAYPVCPGVAAGRFDAERHVLVNLGVQEVVEDLRAFISEVRAINPRLRLILTVSPVPLAATAESQHVLAATTYSKSVLRVAAETLARQDGAYYFPAYEIITAGGGEYLAPDRRTILEPGVRRVMELFSQHVLDGTGSPAVPPEEDDFLSQSRRLVDVLCDEQRLDPSTGELPMNAPDSPDAALNFADACRAQGHHDEAIACLTAARRRHQDARLERLLATCRFEAYQAGVPVSTVPDRWAGDAADRFEHVEGIPEVQAGELDARTVAAGVRKHGALLVRGLFDTATAAMLAEGVKRSLDACQAWHDGGQGEFPDTWYSRLALPADCELGVARPWVEGNGGVWLADSPRMLYELTELLERRGITRVVSDYFGEPAMMSVGKSTLRCVPSTIRASDWHQDGAFMGTEIRSLNIWMALSPCGVEASGLEVLPQRVDRILPTGSHGASFDWSVGPEMVRQVAGAGGTRSPQFEPGDALLFDHFFVHRTGIPAAISRDRYAIESWFFAPTAYPANQVPLRL</sequence>
<proteinExistence type="predicted"/>
<organism evidence="2">
    <name type="scientific">Rhodanobacter sp. IGA1.0</name>
    <dbReference type="NCBI Taxonomy" id="3158582"/>
    <lineage>
        <taxon>Bacteria</taxon>
        <taxon>Pseudomonadati</taxon>
        <taxon>Pseudomonadota</taxon>
        <taxon>Gammaproteobacteria</taxon>
        <taxon>Lysobacterales</taxon>
        <taxon>Rhodanobacteraceae</taxon>
        <taxon>Rhodanobacter</taxon>
    </lineage>
</organism>
<dbReference type="Pfam" id="PF08885">
    <property type="entry name" value="GSCFA"/>
    <property type="match status" value="1"/>
</dbReference>
<dbReference type="RefSeq" id="WP_157582078.1">
    <property type="nucleotide sequence ID" value="NZ_CP157948.1"/>
</dbReference>
<evidence type="ECO:0000313" key="2">
    <source>
        <dbReference type="EMBL" id="XBS89518.1"/>
    </source>
</evidence>
<dbReference type="InterPro" id="IPR014982">
    <property type="entry name" value="GSCFA"/>
</dbReference>
<dbReference type="SUPFAM" id="SSF51197">
    <property type="entry name" value="Clavaminate synthase-like"/>
    <property type="match status" value="1"/>
</dbReference>
<protein>
    <submittedName>
        <fullName evidence="2">GSCFA domain-containing protein</fullName>
    </submittedName>
</protein>
<feature type="domain" description="GSCFA" evidence="1">
    <location>
        <begin position="41"/>
        <end position="307"/>
    </location>
</feature>
<dbReference type="AlphaFoldDB" id="A0AAU7QJK3"/>
<accession>A0AAU7QJK3</accession>
<dbReference type="Pfam" id="PF14559">
    <property type="entry name" value="TPR_19"/>
    <property type="match status" value="1"/>
</dbReference>
<evidence type="ECO:0000259" key="1">
    <source>
        <dbReference type="Pfam" id="PF08885"/>
    </source>
</evidence>
<reference evidence="2" key="1">
    <citation type="submission" date="2024-06" db="EMBL/GenBank/DDBJ databases">
        <authorList>
            <person name="Sun Y."/>
        </authorList>
    </citation>
    <scope>NUCLEOTIDE SEQUENCE</scope>
    <source>
        <strain evidence="2">IGA1.0</strain>
    </source>
</reference>
<gene>
    <name evidence="2" type="ORF">ABNK63_14110</name>
</gene>
<name>A0AAU7QJK3_9GAMM</name>
<dbReference type="Gene3D" id="2.60.120.620">
    <property type="entry name" value="q2cbj1_9rhob like domain"/>
    <property type="match status" value="1"/>
</dbReference>